<dbReference type="STRING" id="47871.GA0070608_5947"/>
<evidence type="ECO:0000313" key="2">
    <source>
        <dbReference type="Proteomes" id="UP000199343"/>
    </source>
</evidence>
<dbReference type="RefSeq" id="WP_091632589.1">
    <property type="nucleotide sequence ID" value="NZ_FMIC01000002.1"/>
</dbReference>
<dbReference type="OrthoDB" id="3300141at2"/>
<proteinExistence type="predicted"/>
<gene>
    <name evidence="1" type="ORF">GA0070608_5947</name>
</gene>
<evidence type="ECO:0000313" key="1">
    <source>
        <dbReference type="EMBL" id="SCL73638.1"/>
    </source>
</evidence>
<evidence type="ECO:0008006" key="3">
    <source>
        <dbReference type="Google" id="ProtNLM"/>
    </source>
</evidence>
<dbReference type="AlphaFoldDB" id="A0A1C6W535"/>
<accession>A0A1C6W535</accession>
<protein>
    <recommendedName>
        <fullName evidence="3">DUF3800 domain-containing protein</fullName>
    </recommendedName>
</protein>
<reference evidence="1 2" key="1">
    <citation type="submission" date="2016-06" db="EMBL/GenBank/DDBJ databases">
        <authorList>
            <person name="Kjaerup R.B."/>
            <person name="Dalgaard T.S."/>
            <person name="Juul-Madsen H.R."/>
        </authorList>
    </citation>
    <scope>NUCLEOTIDE SEQUENCE [LARGE SCALE GENOMIC DNA]</scope>
    <source>
        <strain evidence="1 2">DSM 43363</strain>
    </source>
</reference>
<dbReference type="Proteomes" id="UP000199343">
    <property type="component" value="Unassembled WGS sequence"/>
</dbReference>
<dbReference type="InterPro" id="IPR024524">
    <property type="entry name" value="DUF3800"/>
</dbReference>
<dbReference type="EMBL" id="FMIC01000002">
    <property type="protein sequence ID" value="SCL73638.1"/>
    <property type="molecule type" value="Genomic_DNA"/>
</dbReference>
<dbReference type="Pfam" id="PF12686">
    <property type="entry name" value="DUF3800"/>
    <property type="match status" value="1"/>
</dbReference>
<organism evidence="1 2">
    <name type="scientific">Micromonospora peucetia</name>
    <dbReference type="NCBI Taxonomy" id="47871"/>
    <lineage>
        <taxon>Bacteria</taxon>
        <taxon>Bacillati</taxon>
        <taxon>Actinomycetota</taxon>
        <taxon>Actinomycetes</taxon>
        <taxon>Micromonosporales</taxon>
        <taxon>Micromonosporaceae</taxon>
        <taxon>Micromonospora</taxon>
    </lineage>
</organism>
<name>A0A1C6W535_9ACTN</name>
<sequence>MFPSAFVDESFWQPQGRPGAYLMSAVIIDQDDVAPALAAASAAARGQPYHSSELYHRGHVGIIEDMLDVAANHAGWSAVSLQIPLDTRPAETPNDSTRSIHRVLGEREYARQASLEQLLRYLNTQRVRDVYLESRASHREWQQARTENRRIPTTDRNDVRTYRRLLEQHAISHRVRIVHIKDHTHPGLWLADAVAWSVGRAIRTNEPQWFNRITDTATIIEATTGKELHINERGAAPPTGERDPHNLSQRAQIMSSPIAYPTTTPPDHTPNIYTTLLHQAQQVRDQPPR</sequence>